<sequence length="173" mass="19219">MPLPTADMGVIMKKFSDTISSLYMYLTSGDQSKSNQYCQNCKYYKEGHLLIYCPTLHAPEAKASTSEAKPPKTKSSKPKKKASASSAKEETYLVESLATVRSNVAQKQHLSQTVNSYSTLEKTKGSESLNPQLANHEDPVVDDQPKQQDQHYLPQQAPVDELYGVPMDEENST</sequence>
<dbReference type="Proteomes" id="UP001165960">
    <property type="component" value="Unassembled WGS sequence"/>
</dbReference>
<evidence type="ECO:0000313" key="1">
    <source>
        <dbReference type="EMBL" id="KAJ9065035.1"/>
    </source>
</evidence>
<protein>
    <submittedName>
        <fullName evidence="1">Uncharacterized protein</fullName>
    </submittedName>
</protein>
<evidence type="ECO:0000313" key="2">
    <source>
        <dbReference type="Proteomes" id="UP001165960"/>
    </source>
</evidence>
<reference evidence="1" key="1">
    <citation type="submission" date="2022-04" db="EMBL/GenBank/DDBJ databases">
        <title>Genome of the entomopathogenic fungus Entomophthora muscae.</title>
        <authorList>
            <person name="Elya C."/>
            <person name="Lovett B.R."/>
            <person name="Lee E."/>
            <person name="Macias A.M."/>
            <person name="Hajek A.E."/>
            <person name="De Bivort B.L."/>
            <person name="Kasson M.T."/>
            <person name="De Fine Licht H.H."/>
            <person name="Stajich J.E."/>
        </authorList>
    </citation>
    <scope>NUCLEOTIDE SEQUENCE</scope>
    <source>
        <strain evidence="1">Berkeley</strain>
    </source>
</reference>
<keyword evidence="2" id="KW-1185">Reference proteome</keyword>
<name>A0ACC2SRQ3_9FUNG</name>
<comment type="caution">
    <text evidence="1">The sequence shown here is derived from an EMBL/GenBank/DDBJ whole genome shotgun (WGS) entry which is preliminary data.</text>
</comment>
<proteinExistence type="predicted"/>
<dbReference type="EMBL" id="QTSX02004389">
    <property type="protein sequence ID" value="KAJ9065035.1"/>
    <property type="molecule type" value="Genomic_DNA"/>
</dbReference>
<accession>A0ACC2SRQ3</accession>
<gene>
    <name evidence="1" type="ORF">DSO57_1024130</name>
</gene>
<organism evidence="1 2">
    <name type="scientific">Entomophthora muscae</name>
    <dbReference type="NCBI Taxonomy" id="34485"/>
    <lineage>
        <taxon>Eukaryota</taxon>
        <taxon>Fungi</taxon>
        <taxon>Fungi incertae sedis</taxon>
        <taxon>Zoopagomycota</taxon>
        <taxon>Entomophthoromycotina</taxon>
        <taxon>Entomophthoromycetes</taxon>
        <taxon>Entomophthorales</taxon>
        <taxon>Entomophthoraceae</taxon>
        <taxon>Entomophthora</taxon>
    </lineage>
</organism>